<name>A0A8J8SCR9_9FIRM</name>
<feature type="transmembrane region" description="Helical" evidence="7">
    <location>
        <begin position="259"/>
        <end position="279"/>
    </location>
</feature>
<dbReference type="EMBL" id="CP058561">
    <property type="protein sequence ID" value="QUH30037.1"/>
    <property type="molecule type" value="Genomic_DNA"/>
</dbReference>
<dbReference type="GO" id="GO:0055085">
    <property type="term" value="P:transmembrane transport"/>
    <property type="evidence" value="ECO:0007669"/>
    <property type="project" value="InterPro"/>
</dbReference>
<dbReference type="PROSITE" id="PS50928">
    <property type="entry name" value="ABC_TM1"/>
    <property type="match status" value="1"/>
</dbReference>
<feature type="transmembrane region" description="Helical" evidence="7">
    <location>
        <begin position="103"/>
        <end position="125"/>
    </location>
</feature>
<dbReference type="OrthoDB" id="9786413at2"/>
<keyword evidence="2 7" id="KW-0813">Transport</keyword>
<feature type="transmembrane region" description="Helical" evidence="7">
    <location>
        <begin position="70"/>
        <end position="91"/>
    </location>
</feature>
<dbReference type="InterPro" id="IPR035906">
    <property type="entry name" value="MetI-like_sf"/>
</dbReference>
<feature type="transmembrane region" description="Helical" evidence="7">
    <location>
        <begin position="206"/>
        <end position="227"/>
    </location>
</feature>
<dbReference type="Pfam" id="PF00528">
    <property type="entry name" value="BPD_transp_1"/>
    <property type="match status" value="1"/>
</dbReference>
<organism evidence="9 10">
    <name type="scientific">Vallitalea guaymasensis</name>
    <dbReference type="NCBI Taxonomy" id="1185412"/>
    <lineage>
        <taxon>Bacteria</taxon>
        <taxon>Bacillati</taxon>
        <taxon>Bacillota</taxon>
        <taxon>Clostridia</taxon>
        <taxon>Lachnospirales</taxon>
        <taxon>Vallitaleaceae</taxon>
        <taxon>Vallitalea</taxon>
    </lineage>
</organism>
<evidence type="ECO:0000256" key="4">
    <source>
        <dbReference type="ARBA" id="ARBA00022692"/>
    </source>
</evidence>
<dbReference type="CDD" id="cd06261">
    <property type="entry name" value="TM_PBP2"/>
    <property type="match status" value="1"/>
</dbReference>
<dbReference type="RefSeq" id="WP_113673540.1">
    <property type="nucleotide sequence ID" value="NZ_CAJXUH010000003.1"/>
</dbReference>
<evidence type="ECO:0000256" key="6">
    <source>
        <dbReference type="ARBA" id="ARBA00023136"/>
    </source>
</evidence>
<dbReference type="Proteomes" id="UP000677305">
    <property type="component" value="Chromosome"/>
</dbReference>
<dbReference type="AlphaFoldDB" id="A0A8J8SCR9"/>
<keyword evidence="3" id="KW-1003">Cell membrane</keyword>
<keyword evidence="6 7" id="KW-0472">Membrane</keyword>
<evidence type="ECO:0000313" key="10">
    <source>
        <dbReference type="Proteomes" id="UP000677305"/>
    </source>
</evidence>
<evidence type="ECO:0000256" key="5">
    <source>
        <dbReference type="ARBA" id="ARBA00022989"/>
    </source>
</evidence>
<feature type="transmembrane region" description="Helical" evidence="7">
    <location>
        <begin position="9"/>
        <end position="29"/>
    </location>
</feature>
<evidence type="ECO:0000256" key="1">
    <source>
        <dbReference type="ARBA" id="ARBA00004651"/>
    </source>
</evidence>
<accession>A0A8J8SCR9</accession>
<evidence type="ECO:0000259" key="8">
    <source>
        <dbReference type="PROSITE" id="PS50928"/>
    </source>
</evidence>
<dbReference type="Gene3D" id="1.10.3720.10">
    <property type="entry name" value="MetI-like"/>
    <property type="match status" value="1"/>
</dbReference>
<evidence type="ECO:0000256" key="3">
    <source>
        <dbReference type="ARBA" id="ARBA00022475"/>
    </source>
</evidence>
<evidence type="ECO:0000313" key="9">
    <source>
        <dbReference type="EMBL" id="QUH30037.1"/>
    </source>
</evidence>
<evidence type="ECO:0000256" key="2">
    <source>
        <dbReference type="ARBA" id="ARBA00022448"/>
    </source>
</evidence>
<feature type="domain" description="ABC transmembrane type-1" evidence="8">
    <location>
        <begin position="66"/>
        <end position="280"/>
    </location>
</feature>
<protein>
    <submittedName>
        <fullName evidence="9">Sugar ABC transporter permease</fullName>
    </submittedName>
</protein>
<keyword evidence="4 7" id="KW-0812">Transmembrane</keyword>
<dbReference type="KEGG" id="vgu:HYG85_14375"/>
<keyword evidence="5 7" id="KW-1133">Transmembrane helix</keyword>
<dbReference type="PANTHER" id="PTHR30193">
    <property type="entry name" value="ABC TRANSPORTER PERMEASE PROTEIN"/>
    <property type="match status" value="1"/>
</dbReference>
<dbReference type="SUPFAM" id="SSF161098">
    <property type="entry name" value="MetI-like"/>
    <property type="match status" value="1"/>
</dbReference>
<sequence>MNKKKYTPYLLIAPTYILFIVFFIIPLIYSFSLTLVEWNGFSIDKVFVGFQNYMRLFDDKDFLNALKNTLVYAAITVPLSVFISLVLSYIMDETIKGYQFLKGVFFLPHIVSLVAVGVVWSWIFLPDKYGLLNSIISVFGIGPKKWFSDPNLAMPALIIIGVWKSIGYNMVIFIAGLLSISKSINEAAEIDGANSIQKFFRITMPLLRPTMFFVIVSSTIYSFFQIFDIVKVTTNGGPIGKTEMLVTYLYKVGFVEYEIGYASAIAFVLFALTVLITVIQKKFVEEN</sequence>
<evidence type="ECO:0000256" key="7">
    <source>
        <dbReference type="RuleBase" id="RU363032"/>
    </source>
</evidence>
<dbReference type="GO" id="GO:0005886">
    <property type="term" value="C:plasma membrane"/>
    <property type="evidence" value="ECO:0007669"/>
    <property type="project" value="UniProtKB-SubCell"/>
</dbReference>
<comment type="similarity">
    <text evidence="7">Belongs to the binding-protein-dependent transport system permease family.</text>
</comment>
<feature type="transmembrane region" description="Helical" evidence="7">
    <location>
        <begin position="152"/>
        <end position="178"/>
    </location>
</feature>
<gene>
    <name evidence="9" type="ORF">HYG85_14375</name>
</gene>
<comment type="subcellular location">
    <subcellularLocation>
        <location evidence="1 7">Cell membrane</location>
        <topology evidence="1 7">Multi-pass membrane protein</topology>
    </subcellularLocation>
</comment>
<proteinExistence type="inferred from homology"/>
<keyword evidence="10" id="KW-1185">Reference proteome</keyword>
<dbReference type="InterPro" id="IPR000515">
    <property type="entry name" value="MetI-like"/>
</dbReference>
<dbReference type="InterPro" id="IPR051393">
    <property type="entry name" value="ABC_transporter_permease"/>
</dbReference>
<reference evidence="9 10" key="1">
    <citation type="submission" date="2020-07" db="EMBL/GenBank/DDBJ databases">
        <title>Vallitalea guaymasensis genome.</title>
        <authorList>
            <person name="Postec A."/>
        </authorList>
    </citation>
    <scope>NUCLEOTIDE SEQUENCE [LARGE SCALE GENOMIC DNA]</scope>
    <source>
        <strain evidence="9 10">Ra1766G1</strain>
    </source>
</reference>
<dbReference type="PANTHER" id="PTHR30193:SF37">
    <property type="entry name" value="INNER MEMBRANE ABC TRANSPORTER PERMEASE PROTEIN YCJO"/>
    <property type="match status" value="1"/>
</dbReference>